<feature type="non-terminal residue" evidence="2">
    <location>
        <position position="78"/>
    </location>
</feature>
<organism evidence="2 3">
    <name type="scientific">Parasponia andersonii</name>
    <name type="common">Sponia andersonii</name>
    <dbReference type="NCBI Taxonomy" id="3476"/>
    <lineage>
        <taxon>Eukaryota</taxon>
        <taxon>Viridiplantae</taxon>
        <taxon>Streptophyta</taxon>
        <taxon>Embryophyta</taxon>
        <taxon>Tracheophyta</taxon>
        <taxon>Spermatophyta</taxon>
        <taxon>Magnoliopsida</taxon>
        <taxon>eudicotyledons</taxon>
        <taxon>Gunneridae</taxon>
        <taxon>Pentapetalae</taxon>
        <taxon>rosids</taxon>
        <taxon>fabids</taxon>
        <taxon>Rosales</taxon>
        <taxon>Cannabaceae</taxon>
        <taxon>Parasponia</taxon>
    </lineage>
</organism>
<evidence type="ECO:0000256" key="1">
    <source>
        <dbReference type="SAM" id="MobiDB-lite"/>
    </source>
</evidence>
<accession>A0A2P5BUI6</accession>
<gene>
    <name evidence="2" type="ORF">PanWU01x14_209600</name>
</gene>
<comment type="caution">
    <text evidence="2">The sequence shown here is derived from an EMBL/GenBank/DDBJ whole genome shotgun (WGS) entry which is preliminary data.</text>
</comment>
<proteinExistence type="predicted"/>
<keyword evidence="3" id="KW-1185">Reference proteome</keyword>
<feature type="region of interest" description="Disordered" evidence="1">
    <location>
        <begin position="1"/>
        <end position="20"/>
    </location>
</feature>
<protein>
    <submittedName>
        <fullName evidence="2">Uncharacterized protein</fullName>
    </submittedName>
</protein>
<reference evidence="3" key="1">
    <citation type="submission" date="2016-06" db="EMBL/GenBank/DDBJ databases">
        <title>Parallel loss of symbiosis genes in relatives of nitrogen-fixing non-legume Parasponia.</title>
        <authorList>
            <person name="Van Velzen R."/>
            <person name="Holmer R."/>
            <person name="Bu F."/>
            <person name="Rutten L."/>
            <person name="Van Zeijl A."/>
            <person name="Liu W."/>
            <person name="Santuari L."/>
            <person name="Cao Q."/>
            <person name="Sharma T."/>
            <person name="Shen D."/>
            <person name="Roswanjaya Y."/>
            <person name="Wardhani T."/>
            <person name="Kalhor M.S."/>
            <person name="Jansen J."/>
            <person name="Van den Hoogen J."/>
            <person name="Gungor B."/>
            <person name="Hartog M."/>
            <person name="Hontelez J."/>
            <person name="Verver J."/>
            <person name="Yang W.-C."/>
            <person name="Schijlen E."/>
            <person name="Repin R."/>
            <person name="Schilthuizen M."/>
            <person name="Schranz E."/>
            <person name="Heidstra R."/>
            <person name="Miyata K."/>
            <person name="Fedorova E."/>
            <person name="Kohlen W."/>
            <person name="Bisseling T."/>
            <person name="Smit S."/>
            <person name="Geurts R."/>
        </authorList>
    </citation>
    <scope>NUCLEOTIDE SEQUENCE [LARGE SCALE GENOMIC DNA]</scope>
    <source>
        <strain evidence="3">cv. WU1-14</strain>
    </source>
</reference>
<name>A0A2P5BUI6_PARAD</name>
<dbReference type="AlphaFoldDB" id="A0A2P5BUI6"/>
<sequence>MSSRIPSGRHKSARPSTVAEKKIAATGEKYKIEFDELTWKAVGDNSGPWATEMGQVVCQLAPLAIDRWSTVTGRQRKE</sequence>
<evidence type="ECO:0000313" key="3">
    <source>
        <dbReference type="Proteomes" id="UP000237105"/>
    </source>
</evidence>
<evidence type="ECO:0000313" key="2">
    <source>
        <dbReference type="EMBL" id="PON52436.1"/>
    </source>
</evidence>
<dbReference type="Proteomes" id="UP000237105">
    <property type="component" value="Unassembled WGS sequence"/>
</dbReference>
<dbReference type="EMBL" id="JXTB01000219">
    <property type="protein sequence ID" value="PON52436.1"/>
    <property type="molecule type" value="Genomic_DNA"/>
</dbReference>